<accession>A0A183FI13</accession>
<accession>A0A3P8AV52</accession>
<protein>
    <submittedName>
        <fullName evidence="3 5">Uncharacterized protein</fullName>
    </submittedName>
</protein>
<feature type="compositionally biased region" description="Basic residues" evidence="1">
    <location>
        <begin position="37"/>
        <end position="57"/>
    </location>
</feature>
<dbReference type="WBParaSite" id="HPBE_0000647401-mRNA-1">
    <property type="protein sequence ID" value="HPBE_0000647401-mRNA-1"/>
    <property type="gene ID" value="HPBE_0000647401"/>
</dbReference>
<feature type="region of interest" description="Disordered" evidence="1">
    <location>
        <begin position="22"/>
        <end position="57"/>
    </location>
</feature>
<keyword evidence="4" id="KW-1185">Reference proteome</keyword>
<reference evidence="3 4" key="1">
    <citation type="submission" date="2018-11" db="EMBL/GenBank/DDBJ databases">
        <authorList>
            <consortium name="Pathogen Informatics"/>
        </authorList>
    </citation>
    <scope>NUCLEOTIDE SEQUENCE [LARGE SCALE GENOMIC DNA]</scope>
</reference>
<gene>
    <name evidence="3" type="ORF">HPBE_LOCUS6475</name>
</gene>
<feature type="transmembrane region" description="Helical" evidence="2">
    <location>
        <begin position="59"/>
        <end position="85"/>
    </location>
</feature>
<keyword evidence="2" id="KW-1133">Transmembrane helix</keyword>
<reference evidence="5" key="2">
    <citation type="submission" date="2019-09" db="UniProtKB">
        <authorList>
            <consortium name="WormBaseParasite"/>
        </authorList>
    </citation>
    <scope>IDENTIFICATION</scope>
</reference>
<proteinExistence type="predicted"/>
<dbReference type="AlphaFoldDB" id="A0A183FI13"/>
<evidence type="ECO:0000313" key="5">
    <source>
        <dbReference type="WBParaSite" id="HPBE_0000647401-mRNA-1"/>
    </source>
</evidence>
<keyword evidence="2" id="KW-0812">Transmembrane</keyword>
<name>A0A183FI13_HELPZ</name>
<dbReference type="Proteomes" id="UP000050761">
    <property type="component" value="Unassembled WGS sequence"/>
</dbReference>
<evidence type="ECO:0000256" key="1">
    <source>
        <dbReference type="SAM" id="MobiDB-lite"/>
    </source>
</evidence>
<keyword evidence="2" id="KW-0472">Membrane</keyword>
<sequence>MWRSERSEYTDQGRGALFATLGAKSSDPPLLRDHPHGDHHHHRRQRQHRRHHPRRAMPVRMMTAVLTLTAVMMMITVRVISYLVICVF</sequence>
<evidence type="ECO:0000313" key="3">
    <source>
        <dbReference type="EMBL" id="VDO68428.1"/>
    </source>
</evidence>
<organism evidence="4 5">
    <name type="scientific">Heligmosomoides polygyrus</name>
    <name type="common">Parasitic roundworm</name>
    <dbReference type="NCBI Taxonomy" id="6339"/>
    <lineage>
        <taxon>Eukaryota</taxon>
        <taxon>Metazoa</taxon>
        <taxon>Ecdysozoa</taxon>
        <taxon>Nematoda</taxon>
        <taxon>Chromadorea</taxon>
        <taxon>Rhabditida</taxon>
        <taxon>Rhabditina</taxon>
        <taxon>Rhabditomorpha</taxon>
        <taxon>Strongyloidea</taxon>
        <taxon>Heligmosomidae</taxon>
        <taxon>Heligmosomoides</taxon>
    </lineage>
</organism>
<dbReference type="EMBL" id="UZAH01025671">
    <property type="protein sequence ID" value="VDO68428.1"/>
    <property type="molecule type" value="Genomic_DNA"/>
</dbReference>
<evidence type="ECO:0000256" key="2">
    <source>
        <dbReference type="SAM" id="Phobius"/>
    </source>
</evidence>
<evidence type="ECO:0000313" key="4">
    <source>
        <dbReference type="Proteomes" id="UP000050761"/>
    </source>
</evidence>